<keyword evidence="6 12" id="KW-0812">Transmembrane</keyword>
<dbReference type="Pfam" id="PF19055">
    <property type="entry name" value="ABC2_membrane_7"/>
    <property type="match status" value="1"/>
</dbReference>
<feature type="transmembrane region" description="Helical" evidence="12">
    <location>
        <begin position="559"/>
        <end position="577"/>
    </location>
</feature>
<keyword evidence="9" id="KW-1278">Translocase</keyword>
<dbReference type="SUPFAM" id="SSF52540">
    <property type="entry name" value="P-loop containing nucleoside triphosphate hydrolases"/>
    <property type="match status" value="1"/>
</dbReference>
<evidence type="ECO:0000256" key="8">
    <source>
        <dbReference type="ARBA" id="ARBA00022840"/>
    </source>
</evidence>
<dbReference type="GeneTree" id="ENSGT00940000160131"/>
<keyword evidence="5" id="KW-1003">Cell membrane</keyword>
<feature type="transmembrane region" description="Helical" evidence="12">
    <location>
        <begin position="609"/>
        <end position="631"/>
    </location>
</feature>
<dbReference type="InterPro" id="IPR027417">
    <property type="entry name" value="P-loop_NTPase"/>
</dbReference>
<dbReference type="Pfam" id="PF01061">
    <property type="entry name" value="ABC2_membrane"/>
    <property type="match status" value="1"/>
</dbReference>
<dbReference type="AlphaFoldDB" id="A0A8C8F9K4"/>
<organism evidence="14 15">
    <name type="scientific">Oncorhynchus tshawytscha</name>
    <name type="common">Chinook salmon</name>
    <name type="synonym">Salmo tshawytscha</name>
    <dbReference type="NCBI Taxonomy" id="74940"/>
    <lineage>
        <taxon>Eukaryota</taxon>
        <taxon>Metazoa</taxon>
        <taxon>Chordata</taxon>
        <taxon>Craniata</taxon>
        <taxon>Vertebrata</taxon>
        <taxon>Euteleostomi</taxon>
        <taxon>Actinopterygii</taxon>
        <taxon>Neopterygii</taxon>
        <taxon>Teleostei</taxon>
        <taxon>Protacanthopterygii</taxon>
        <taxon>Salmoniformes</taxon>
        <taxon>Salmonidae</taxon>
        <taxon>Salmoninae</taxon>
        <taxon>Oncorhynchus</taxon>
    </lineage>
</organism>
<dbReference type="GO" id="GO:0005886">
    <property type="term" value="C:plasma membrane"/>
    <property type="evidence" value="ECO:0007669"/>
    <property type="project" value="UniProtKB-SubCell"/>
</dbReference>
<evidence type="ECO:0000256" key="3">
    <source>
        <dbReference type="ARBA" id="ARBA00005814"/>
    </source>
</evidence>
<reference evidence="14" key="2">
    <citation type="submission" date="2025-09" db="UniProtKB">
        <authorList>
            <consortium name="Ensembl"/>
        </authorList>
    </citation>
    <scope>IDENTIFICATION</scope>
</reference>
<keyword evidence="15" id="KW-1185">Reference proteome</keyword>
<evidence type="ECO:0000256" key="12">
    <source>
        <dbReference type="SAM" id="Phobius"/>
    </source>
</evidence>
<dbReference type="GO" id="GO:0012505">
    <property type="term" value="C:endomembrane system"/>
    <property type="evidence" value="ECO:0007669"/>
    <property type="project" value="UniProtKB-SubCell"/>
</dbReference>
<feature type="transmembrane region" description="Helical" evidence="12">
    <location>
        <begin position="525"/>
        <end position="547"/>
    </location>
</feature>
<keyword evidence="11 12" id="KW-0472">Membrane</keyword>
<evidence type="ECO:0000313" key="14">
    <source>
        <dbReference type="Ensembl" id="ENSOTSP00005031224.2"/>
    </source>
</evidence>
<name>A0A8C8F9K4_ONCTS</name>
<dbReference type="InterPro" id="IPR017871">
    <property type="entry name" value="ABC_transporter-like_CS"/>
</dbReference>
<evidence type="ECO:0000256" key="5">
    <source>
        <dbReference type="ARBA" id="ARBA00022475"/>
    </source>
</evidence>
<dbReference type="Pfam" id="PF00005">
    <property type="entry name" value="ABC_tran"/>
    <property type="match status" value="1"/>
</dbReference>
<sequence length="639" mass="71491">CNPGTLHIDRNRLGDSAVAYSSLCQYTPLLHGHLKKVENSLTEAQRFSYLPRRPAVNIEFKDVCYSVPEGPWWGKKGYKTLLKGISGKFTSGCLVAIMGPSGAGKSTLMNILSGYRETGMKGEILINGQPRDLRSFRKVSCYIMQDDMLLPHLTVQEAMMVSANLKLQEKDEGKRDMVREILTALGLLECAKTRTSHLSGGQRKRLAIALELVNNPPIMFFDEPTSGLDSSSCFQVLSLLKALAYSGRTVICTIHQPSAKLFELFNKLYVLSQGQCIYRGKVPNLVPYLRELRLNCPTYHNPADFVMEVASGEYGDQTALLVKAVQEGKCYAVSLSLARSLTHSLTQDSPSGEGCHSFSASCLTQFCILFKRTFQCIIRDTVLTHLRITSHIGIGILIGLLYLGIGNDAKKVLSNSGFLFFSMLFLMFAALMPTVLTFPLEMGVFLREHLNYWYSLKAYYLAKTMADLPFQIVFPVAYCSIVYWMTSQPPDAVRFILFLALGVLTSLVAQSLGLLIGAASTSLQVATFVGPVTAIPVLLFSGFFVSFDTIPWYLQWMSYISYVRYGFEGVILSIYGLDRKDLHCDKDETCHFQKSEAILKELDVEDAKLYLDFIVLGMFFVTLRLLAYFVLRYKISAER</sequence>
<reference evidence="14" key="1">
    <citation type="submission" date="2025-08" db="UniProtKB">
        <authorList>
            <consortium name="Ensembl"/>
        </authorList>
    </citation>
    <scope>IDENTIFICATION</scope>
</reference>
<dbReference type="PROSITE" id="PS50893">
    <property type="entry name" value="ABC_TRANSPORTER_2"/>
    <property type="match status" value="1"/>
</dbReference>
<feature type="transmembrane region" description="Helical" evidence="12">
    <location>
        <begin position="496"/>
        <end position="519"/>
    </location>
</feature>
<dbReference type="CDD" id="cd03213">
    <property type="entry name" value="ABCG_EPDR"/>
    <property type="match status" value="1"/>
</dbReference>
<dbReference type="FunFam" id="3.40.50.300:FF:000267">
    <property type="entry name" value="ATP-binding cassette, sub-family G (WHITE), member 1"/>
    <property type="match status" value="1"/>
</dbReference>
<dbReference type="InterPro" id="IPR013525">
    <property type="entry name" value="ABC2_TM"/>
</dbReference>
<dbReference type="PANTHER" id="PTHR48041:SF90">
    <property type="entry name" value="ATP-BINDING CASSETTE SUB-FAMILY G MEMBER 1"/>
    <property type="match status" value="1"/>
</dbReference>
<dbReference type="InterPro" id="IPR050352">
    <property type="entry name" value="ABCG_transporters"/>
</dbReference>
<dbReference type="InterPro" id="IPR043926">
    <property type="entry name" value="ABCG_dom"/>
</dbReference>
<feature type="transmembrane region" description="Helical" evidence="12">
    <location>
        <begin position="417"/>
        <end position="440"/>
    </location>
</feature>
<dbReference type="GO" id="GO:0034041">
    <property type="term" value="F:ABC-type sterol transporter activity"/>
    <property type="evidence" value="ECO:0007669"/>
    <property type="project" value="TreeGrafter"/>
</dbReference>
<dbReference type="PANTHER" id="PTHR48041">
    <property type="entry name" value="ABC TRANSPORTER G FAMILY MEMBER 28"/>
    <property type="match status" value="1"/>
</dbReference>
<evidence type="ECO:0000256" key="6">
    <source>
        <dbReference type="ARBA" id="ARBA00022692"/>
    </source>
</evidence>
<evidence type="ECO:0000313" key="15">
    <source>
        <dbReference type="Proteomes" id="UP000694402"/>
    </source>
</evidence>
<protein>
    <recommendedName>
        <fullName evidence="13">ABC transporter domain-containing protein</fullName>
    </recommendedName>
</protein>
<evidence type="ECO:0000256" key="7">
    <source>
        <dbReference type="ARBA" id="ARBA00022741"/>
    </source>
</evidence>
<dbReference type="Proteomes" id="UP000694402">
    <property type="component" value="Unassembled WGS sequence"/>
</dbReference>
<evidence type="ECO:0000259" key="13">
    <source>
        <dbReference type="PROSITE" id="PS50893"/>
    </source>
</evidence>
<dbReference type="GO" id="GO:0016887">
    <property type="term" value="F:ATP hydrolysis activity"/>
    <property type="evidence" value="ECO:0007669"/>
    <property type="project" value="InterPro"/>
</dbReference>
<proteinExistence type="inferred from homology"/>
<keyword evidence="10 12" id="KW-1133">Transmembrane helix</keyword>
<comment type="similarity">
    <text evidence="3">Belongs to the ABC transporter superfamily. ABCG family. Eye pigment precursor importer (TC 3.A.1.204) subfamily.</text>
</comment>
<dbReference type="GO" id="GO:0042632">
    <property type="term" value="P:cholesterol homeostasis"/>
    <property type="evidence" value="ECO:0007669"/>
    <property type="project" value="TreeGrafter"/>
</dbReference>
<dbReference type="InterPro" id="IPR003439">
    <property type="entry name" value="ABC_transporter-like_ATP-bd"/>
</dbReference>
<evidence type="ECO:0000256" key="1">
    <source>
        <dbReference type="ARBA" id="ARBA00004127"/>
    </source>
</evidence>
<evidence type="ECO:0000256" key="10">
    <source>
        <dbReference type="ARBA" id="ARBA00022989"/>
    </source>
</evidence>
<accession>A0A8C8F9K4</accession>
<feature type="domain" description="ABC transporter" evidence="13">
    <location>
        <begin position="58"/>
        <end position="298"/>
    </location>
</feature>
<dbReference type="Gene3D" id="3.40.50.300">
    <property type="entry name" value="P-loop containing nucleotide triphosphate hydrolases"/>
    <property type="match status" value="1"/>
</dbReference>
<dbReference type="SMART" id="SM00382">
    <property type="entry name" value="AAA"/>
    <property type="match status" value="1"/>
</dbReference>
<dbReference type="InterPro" id="IPR003593">
    <property type="entry name" value="AAA+_ATPase"/>
</dbReference>
<evidence type="ECO:0000256" key="4">
    <source>
        <dbReference type="ARBA" id="ARBA00022448"/>
    </source>
</evidence>
<dbReference type="PROSITE" id="PS00211">
    <property type="entry name" value="ABC_TRANSPORTER_1"/>
    <property type="match status" value="1"/>
</dbReference>
<feature type="transmembrane region" description="Helical" evidence="12">
    <location>
        <begin position="388"/>
        <end position="405"/>
    </location>
</feature>
<keyword evidence="7" id="KW-0547">Nucleotide-binding</keyword>
<evidence type="ECO:0000256" key="2">
    <source>
        <dbReference type="ARBA" id="ARBA00004236"/>
    </source>
</evidence>
<evidence type="ECO:0000256" key="9">
    <source>
        <dbReference type="ARBA" id="ARBA00022967"/>
    </source>
</evidence>
<dbReference type="GO" id="GO:0005524">
    <property type="term" value="F:ATP binding"/>
    <property type="evidence" value="ECO:0007669"/>
    <property type="project" value="UniProtKB-KW"/>
</dbReference>
<feature type="transmembrane region" description="Helical" evidence="12">
    <location>
        <begin position="460"/>
        <end position="484"/>
    </location>
</feature>
<keyword evidence="4" id="KW-0813">Transport</keyword>
<dbReference type="Ensembl" id="ENSOTST00005033816.2">
    <property type="protein sequence ID" value="ENSOTSP00005031224.2"/>
    <property type="gene ID" value="ENSOTSG00005012351.2"/>
</dbReference>
<gene>
    <name evidence="14" type="primary">ABCG1</name>
</gene>
<evidence type="ECO:0000256" key="11">
    <source>
        <dbReference type="ARBA" id="ARBA00023136"/>
    </source>
</evidence>
<keyword evidence="8" id="KW-0067">ATP-binding</keyword>
<comment type="subcellular location">
    <subcellularLocation>
        <location evidence="2">Cell membrane</location>
    </subcellularLocation>
    <subcellularLocation>
        <location evidence="1">Endomembrane system</location>
        <topology evidence="1">Multi-pass membrane protein</topology>
    </subcellularLocation>
</comment>
<dbReference type="GO" id="GO:0033344">
    <property type="term" value="P:cholesterol efflux"/>
    <property type="evidence" value="ECO:0007669"/>
    <property type="project" value="TreeGrafter"/>
</dbReference>